<feature type="domain" description="DUF1279" evidence="2">
    <location>
        <begin position="101"/>
        <end position="181"/>
    </location>
</feature>
<dbReference type="eggNOG" id="KOG4526">
    <property type="taxonomic scope" value="Eukaryota"/>
</dbReference>
<name>D7G6X9_ECTSI</name>
<dbReference type="OMA" id="WIGKKAK"/>
<dbReference type="PANTHER" id="PTHR21377">
    <property type="entry name" value="PROTEIN FAM210B, MITOCHONDRIAL"/>
    <property type="match status" value="1"/>
</dbReference>
<evidence type="ECO:0000313" key="3">
    <source>
        <dbReference type="EMBL" id="CBJ25672.1"/>
    </source>
</evidence>
<evidence type="ECO:0000313" key="4">
    <source>
        <dbReference type="Proteomes" id="UP000002630"/>
    </source>
</evidence>
<feature type="chain" id="PRO_5003096112" description="DUF1279 domain-containing protein" evidence="1">
    <location>
        <begin position="20"/>
        <end position="205"/>
    </location>
</feature>
<organism evidence="3 4">
    <name type="scientific">Ectocarpus siliculosus</name>
    <name type="common">Brown alga</name>
    <name type="synonym">Conferva siliculosa</name>
    <dbReference type="NCBI Taxonomy" id="2880"/>
    <lineage>
        <taxon>Eukaryota</taxon>
        <taxon>Sar</taxon>
        <taxon>Stramenopiles</taxon>
        <taxon>Ochrophyta</taxon>
        <taxon>PX clade</taxon>
        <taxon>Phaeophyceae</taxon>
        <taxon>Ectocarpales</taxon>
        <taxon>Ectocarpaceae</taxon>
        <taxon>Ectocarpus</taxon>
    </lineage>
</organism>
<dbReference type="Pfam" id="PF06916">
    <property type="entry name" value="FAM210A-B_dom"/>
    <property type="match status" value="1"/>
</dbReference>
<dbReference type="EMBL" id="FN649727">
    <property type="protein sequence ID" value="CBJ25672.1"/>
    <property type="molecule type" value="Genomic_DNA"/>
</dbReference>
<dbReference type="InParanoid" id="D7G6X9"/>
<proteinExistence type="predicted"/>
<evidence type="ECO:0000259" key="2">
    <source>
        <dbReference type="Pfam" id="PF06916"/>
    </source>
</evidence>
<keyword evidence="4" id="KW-1185">Reference proteome</keyword>
<feature type="signal peptide" evidence="1">
    <location>
        <begin position="1"/>
        <end position="19"/>
    </location>
</feature>
<dbReference type="EMBL" id="FN649035">
    <property type="protein sequence ID" value="CBJ25672.1"/>
    <property type="molecule type" value="Genomic_DNA"/>
</dbReference>
<dbReference type="InterPro" id="IPR009688">
    <property type="entry name" value="FAM210A/B-like_dom"/>
</dbReference>
<reference evidence="3 4" key="1">
    <citation type="journal article" date="2010" name="Nature">
        <title>The Ectocarpus genome and the independent evolution of multicellularity in brown algae.</title>
        <authorList>
            <person name="Cock J.M."/>
            <person name="Sterck L."/>
            <person name="Rouze P."/>
            <person name="Scornet D."/>
            <person name="Allen A.E."/>
            <person name="Amoutzias G."/>
            <person name="Anthouard V."/>
            <person name="Artiguenave F."/>
            <person name="Aury J.M."/>
            <person name="Badger J.H."/>
            <person name="Beszteri B."/>
            <person name="Billiau K."/>
            <person name="Bonnet E."/>
            <person name="Bothwell J.H."/>
            <person name="Bowler C."/>
            <person name="Boyen C."/>
            <person name="Brownlee C."/>
            <person name="Carrano C.J."/>
            <person name="Charrier B."/>
            <person name="Cho G.Y."/>
            <person name="Coelho S.M."/>
            <person name="Collen J."/>
            <person name="Corre E."/>
            <person name="Da Silva C."/>
            <person name="Delage L."/>
            <person name="Delaroque N."/>
            <person name="Dittami S.M."/>
            <person name="Doulbeau S."/>
            <person name="Elias M."/>
            <person name="Farnham G."/>
            <person name="Gachon C.M."/>
            <person name="Gschloessl B."/>
            <person name="Heesch S."/>
            <person name="Jabbari K."/>
            <person name="Jubin C."/>
            <person name="Kawai H."/>
            <person name="Kimura K."/>
            <person name="Kloareg B."/>
            <person name="Kupper F.C."/>
            <person name="Lang D."/>
            <person name="Le Bail A."/>
            <person name="Leblanc C."/>
            <person name="Lerouge P."/>
            <person name="Lohr M."/>
            <person name="Lopez P.J."/>
            <person name="Martens C."/>
            <person name="Maumus F."/>
            <person name="Michel G."/>
            <person name="Miranda-Saavedra D."/>
            <person name="Morales J."/>
            <person name="Moreau H."/>
            <person name="Motomura T."/>
            <person name="Nagasato C."/>
            <person name="Napoli C.A."/>
            <person name="Nelson D.R."/>
            <person name="Nyvall-Collen P."/>
            <person name="Peters A.F."/>
            <person name="Pommier C."/>
            <person name="Potin P."/>
            <person name="Poulain J."/>
            <person name="Quesneville H."/>
            <person name="Read B."/>
            <person name="Rensing S.A."/>
            <person name="Ritter A."/>
            <person name="Rousvoal S."/>
            <person name="Samanta M."/>
            <person name="Samson G."/>
            <person name="Schroeder D.C."/>
            <person name="Segurens B."/>
            <person name="Strittmatter M."/>
            <person name="Tonon T."/>
            <person name="Tregear J.W."/>
            <person name="Valentin K."/>
            <person name="von Dassow P."/>
            <person name="Yamagishi T."/>
            <person name="Van de Peer Y."/>
            <person name="Wincker P."/>
        </authorList>
    </citation>
    <scope>NUCLEOTIDE SEQUENCE [LARGE SCALE GENOMIC DNA]</scope>
    <source>
        <strain evidence="4">Ec32 / CCAP1310/4</strain>
    </source>
</reference>
<dbReference type="InterPro" id="IPR045866">
    <property type="entry name" value="FAM210A/B-like"/>
</dbReference>
<dbReference type="Proteomes" id="UP000002630">
    <property type="component" value="Linkage Group LG02"/>
</dbReference>
<keyword evidence="1" id="KW-0732">Signal</keyword>
<dbReference type="AlphaFoldDB" id="D7G6X9"/>
<gene>
    <name evidence="3" type="ORF">Esi_0008_0080</name>
</gene>
<dbReference type="PANTHER" id="PTHR21377:SF20">
    <property type="entry name" value="OS04G0416000 PROTEIN"/>
    <property type="match status" value="1"/>
</dbReference>
<evidence type="ECO:0000256" key="1">
    <source>
        <dbReference type="SAM" id="SignalP"/>
    </source>
</evidence>
<accession>D7G6X9</accession>
<dbReference type="GO" id="GO:0005739">
    <property type="term" value="C:mitochondrion"/>
    <property type="evidence" value="ECO:0007669"/>
    <property type="project" value="TreeGrafter"/>
</dbReference>
<sequence>MIMFARGLIVAALIESSSGFVNPAAARPGAVARLPTPACAVALPRSTVSRGGRSLALGMVEKLGPDETVKKYGLEAGLFKALKDGNKEDADGEAGAATTTAKDLLKQYGSAYLITSISLSLVSFGICYVAVSNGVDMASLLGKVGIETSASAETTGTVAVAYAIHKAASPIRFPPTVALTPAVAKFLGKGDGEETAAAAAGEEGE</sequence>
<dbReference type="OrthoDB" id="426386at2759"/>
<protein>
    <recommendedName>
        <fullName evidence="2">DUF1279 domain-containing protein</fullName>
    </recommendedName>
</protein>